<feature type="signal peptide" evidence="1">
    <location>
        <begin position="1"/>
        <end position="19"/>
    </location>
</feature>
<dbReference type="AlphaFoldDB" id="A0A4R9K4W7"/>
<dbReference type="InterPro" id="IPR006860">
    <property type="entry name" value="FecR"/>
</dbReference>
<evidence type="ECO:0000256" key="1">
    <source>
        <dbReference type="SAM" id="SignalP"/>
    </source>
</evidence>
<dbReference type="PANTHER" id="PTHR38731">
    <property type="entry name" value="LIPL45-RELATED LIPOPROTEIN-RELATED"/>
    <property type="match status" value="1"/>
</dbReference>
<dbReference type="OrthoDB" id="340574at2"/>
<dbReference type="Gene3D" id="2.60.120.1440">
    <property type="match status" value="1"/>
</dbReference>
<dbReference type="Pfam" id="PF04773">
    <property type="entry name" value="FecR"/>
    <property type="match status" value="1"/>
</dbReference>
<name>A0A4R9K4W7_9LEPT</name>
<gene>
    <name evidence="3" type="ORF">EHQ58_05305</name>
</gene>
<evidence type="ECO:0000313" key="4">
    <source>
        <dbReference type="Proteomes" id="UP000297693"/>
    </source>
</evidence>
<protein>
    <submittedName>
        <fullName evidence="3">Iron dicitrate transport regulator FecR</fullName>
    </submittedName>
</protein>
<proteinExistence type="predicted"/>
<keyword evidence="1" id="KW-0732">Signal</keyword>
<accession>A0A4R9K4W7</accession>
<feature type="domain" description="FecR protein" evidence="2">
    <location>
        <begin position="56"/>
        <end position="143"/>
    </location>
</feature>
<organism evidence="3 4">
    <name type="scientific">Leptospira ognonensis</name>
    <dbReference type="NCBI Taxonomy" id="2484945"/>
    <lineage>
        <taxon>Bacteria</taxon>
        <taxon>Pseudomonadati</taxon>
        <taxon>Spirochaetota</taxon>
        <taxon>Spirochaetia</taxon>
        <taxon>Leptospirales</taxon>
        <taxon>Leptospiraceae</taxon>
        <taxon>Leptospira</taxon>
    </lineage>
</organism>
<dbReference type="Proteomes" id="UP000297693">
    <property type="component" value="Unassembled WGS sequence"/>
</dbReference>
<keyword evidence="4" id="KW-1185">Reference proteome</keyword>
<evidence type="ECO:0000259" key="2">
    <source>
        <dbReference type="Pfam" id="PF04773"/>
    </source>
</evidence>
<reference evidence="3" key="1">
    <citation type="journal article" date="2019" name="PLoS Negl. Trop. Dis.">
        <title>Revisiting the worldwide diversity of Leptospira species in the environment.</title>
        <authorList>
            <person name="Vincent A.T."/>
            <person name="Schiettekatte O."/>
            <person name="Bourhy P."/>
            <person name="Veyrier F.J."/>
            <person name="Picardeau M."/>
        </authorList>
    </citation>
    <scope>NUCLEOTIDE SEQUENCE [LARGE SCALE GENOMIC DNA]</scope>
    <source>
        <strain evidence="3">201702476</strain>
    </source>
</reference>
<comment type="caution">
    <text evidence="3">The sequence shown here is derived from an EMBL/GenBank/DDBJ whole genome shotgun (WGS) entry which is preliminary data.</text>
</comment>
<sequence>MKFILVSLFASAFLFPLFSEEVGVVSFVQGKILLTGPRAKAGGESVRINQILKKEDTIETKDGVCEIQLATQATIRMEKFSKLSLVNLLDPKTKQTTVRAYSGKLFVKAHKQSSSGQNKLTVTSPSFVAGVRGTEFIVALPDAGGVNSDLKLPDGVYVNEGTVAVQKDEKSKEILVKENEEIVVTGKELIKQMLADYAKEKMKIFESLDQIKEENYKLIRDQALKNEETMNQMKGKQNE</sequence>
<evidence type="ECO:0000313" key="3">
    <source>
        <dbReference type="EMBL" id="TGL61199.1"/>
    </source>
</evidence>
<dbReference type="RefSeq" id="WP_135622841.1">
    <property type="nucleotide sequence ID" value="NZ_RQGD01000020.1"/>
</dbReference>
<feature type="chain" id="PRO_5020985338" evidence="1">
    <location>
        <begin position="20"/>
        <end position="239"/>
    </location>
</feature>
<dbReference type="PANTHER" id="PTHR38731:SF1">
    <property type="entry name" value="FECR PROTEIN DOMAIN-CONTAINING PROTEIN"/>
    <property type="match status" value="1"/>
</dbReference>
<dbReference type="EMBL" id="RQGD01000020">
    <property type="protein sequence ID" value="TGL61199.1"/>
    <property type="molecule type" value="Genomic_DNA"/>
</dbReference>